<dbReference type="NCBIfam" id="NF006518">
    <property type="entry name" value="PRK08965.1-2"/>
    <property type="match status" value="1"/>
</dbReference>
<dbReference type="Pfam" id="PF01899">
    <property type="entry name" value="MNHE"/>
    <property type="match status" value="1"/>
</dbReference>
<evidence type="ECO:0000256" key="6">
    <source>
        <dbReference type="ARBA" id="ARBA00023136"/>
    </source>
</evidence>
<dbReference type="PANTHER" id="PTHR34584">
    <property type="entry name" value="NA(+)/H(+) ANTIPORTER SUBUNIT E1"/>
    <property type="match status" value="1"/>
</dbReference>
<organism evidence="8 9">
    <name type="scientific">Alcanivorax jadensis T9</name>
    <dbReference type="NCBI Taxonomy" id="1177181"/>
    <lineage>
        <taxon>Bacteria</taxon>
        <taxon>Pseudomonadati</taxon>
        <taxon>Pseudomonadota</taxon>
        <taxon>Gammaproteobacteria</taxon>
        <taxon>Oceanospirillales</taxon>
        <taxon>Alcanivoracaceae</taxon>
        <taxon>Alcanivorax</taxon>
    </lineage>
</organism>
<comment type="caution">
    <text evidence="8">The sequence shown here is derived from an EMBL/GenBank/DDBJ whole genome shotgun (WGS) entry which is preliminary data.</text>
</comment>
<dbReference type="InterPro" id="IPR002758">
    <property type="entry name" value="Cation_antiport_E"/>
</dbReference>
<dbReference type="Proteomes" id="UP000029443">
    <property type="component" value="Unassembled WGS sequence"/>
</dbReference>
<reference evidence="8 9" key="1">
    <citation type="submission" date="2012-09" db="EMBL/GenBank/DDBJ databases">
        <title>Genome Sequence of alkane-degrading Bacterium Alcanivorax jadensis T9.</title>
        <authorList>
            <person name="Lai Q."/>
            <person name="Shao Z."/>
        </authorList>
    </citation>
    <scope>NUCLEOTIDE SEQUENCE [LARGE SCALE GENOMIC DNA]</scope>
    <source>
        <strain evidence="8 9">T9</strain>
    </source>
</reference>
<evidence type="ECO:0000256" key="2">
    <source>
        <dbReference type="ARBA" id="ARBA00006228"/>
    </source>
</evidence>
<dbReference type="RefSeq" id="WP_035245989.1">
    <property type="nucleotide sequence ID" value="NZ_ARXU01000003.1"/>
</dbReference>
<dbReference type="PANTHER" id="PTHR34584:SF1">
    <property type="entry name" value="NA(+)_H(+) ANTIPORTER SUBUNIT E1"/>
    <property type="match status" value="1"/>
</dbReference>
<proteinExistence type="inferred from homology"/>
<comment type="subcellular location">
    <subcellularLocation>
        <location evidence="1">Cell membrane</location>
        <topology evidence="1">Multi-pass membrane protein</topology>
    </subcellularLocation>
</comment>
<dbReference type="EMBL" id="ARXU01000003">
    <property type="protein sequence ID" value="KGD61971.1"/>
    <property type="molecule type" value="Genomic_DNA"/>
</dbReference>
<keyword evidence="6 7" id="KW-0472">Membrane</keyword>
<evidence type="ECO:0000313" key="9">
    <source>
        <dbReference type="Proteomes" id="UP000029443"/>
    </source>
</evidence>
<keyword evidence="5 7" id="KW-1133">Transmembrane helix</keyword>
<evidence type="ECO:0000256" key="1">
    <source>
        <dbReference type="ARBA" id="ARBA00004651"/>
    </source>
</evidence>
<evidence type="ECO:0000256" key="4">
    <source>
        <dbReference type="ARBA" id="ARBA00022692"/>
    </source>
</evidence>
<comment type="similarity">
    <text evidence="2">Belongs to the CPA3 antiporters (TC 2.A.63) subunit E family.</text>
</comment>
<evidence type="ECO:0000313" key="8">
    <source>
        <dbReference type="EMBL" id="KGD61971.1"/>
    </source>
</evidence>
<evidence type="ECO:0000256" key="5">
    <source>
        <dbReference type="ARBA" id="ARBA00022989"/>
    </source>
</evidence>
<dbReference type="PIRSF" id="PIRSF019239">
    <property type="entry name" value="MrpE"/>
    <property type="match status" value="1"/>
</dbReference>
<accession>A0ABR4WEL9</accession>
<name>A0ABR4WEL9_9GAMM</name>
<keyword evidence="3" id="KW-1003">Cell membrane</keyword>
<evidence type="ECO:0000256" key="3">
    <source>
        <dbReference type="ARBA" id="ARBA00022475"/>
    </source>
</evidence>
<keyword evidence="9" id="KW-1185">Reference proteome</keyword>
<sequence>MKRLLPYPSLTLVLWLTWLLLNGFSVGHALLGLILAVVLPLGTRPFWPQVPLVRDRMGLLRFVLRVAKDILLANLAVALKVLGPVKDLQPGFVEVPLDLRDSFAITVLTSTVSLTPGTVSADVSEDRTRLLVHALHVEDPQALVAEIKQRYEGPIKEIFEC</sequence>
<protein>
    <submittedName>
        <fullName evidence="8">Monovalent cation/H+ antiporter subunit E</fullName>
    </submittedName>
</protein>
<keyword evidence="4 7" id="KW-0812">Transmembrane</keyword>
<feature type="transmembrane region" description="Helical" evidence="7">
    <location>
        <begin position="12"/>
        <end position="41"/>
    </location>
</feature>
<gene>
    <name evidence="8" type="ORF">T9A_01180</name>
</gene>
<evidence type="ECO:0000256" key="7">
    <source>
        <dbReference type="SAM" id="Phobius"/>
    </source>
</evidence>